<gene>
    <name evidence="1" type="ORF">JDV02_005066</name>
</gene>
<dbReference type="GeneID" id="72067016"/>
<sequence length="121" mass="13611">MEDERLTGIPRVRSMMRRCCSYNAKILWFASPTQVGKADIHAPNAWVRELLNVNGANEAITTASRQGQAMSCDGDGMNPKQKGTVRPFHFNSRESVLQQLPWHLIAVPQVMFASRYACRSC</sequence>
<reference evidence="1" key="1">
    <citation type="submission" date="2021-11" db="EMBL/GenBank/DDBJ databases">
        <title>Purpureocillium_takamizusanense_genome.</title>
        <authorList>
            <person name="Nguyen N.-H."/>
        </authorList>
    </citation>
    <scope>NUCLEOTIDE SEQUENCE</scope>
    <source>
        <strain evidence="1">PT3</strain>
    </source>
</reference>
<dbReference type="Proteomes" id="UP000829364">
    <property type="component" value="Chromosome 4"/>
</dbReference>
<dbReference type="RefSeq" id="XP_047842301.1">
    <property type="nucleotide sequence ID" value="XM_047986321.1"/>
</dbReference>
<proteinExistence type="predicted"/>
<organism evidence="1 2">
    <name type="scientific">Purpureocillium takamizusanense</name>
    <dbReference type="NCBI Taxonomy" id="2060973"/>
    <lineage>
        <taxon>Eukaryota</taxon>
        <taxon>Fungi</taxon>
        <taxon>Dikarya</taxon>
        <taxon>Ascomycota</taxon>
        <taxon>Pezizomycotina</taxon>
        <taxon>Sordariomycetes</taxon>
        <taxon>Hypocreomycetidae</taxon>
        <taxon>Hypocreales</taxon>
        <taxon>Ophiocordycipitaceae</taxon>
        <taxon>Purpureocillium</taxon>
    </lineage>
</organism>
<accession>A0A9Q8QFN9</accession>
<protein>
    <submittedName>
        <fullName evidence="1">Uncharacterized protein</fullName>
    </submittedName>
</protein>
<evidence type="ECO:0000313" key="1">
    <source>
        <dbReference type="EMBL" id="UNI18820.1"/>
    </source>
</evidence>
<dbReference type="EMBL" id="CP086357">
    <property type="protein sequence ID" value="UNI18820.1"/>
    <property type="molecule type" value="Genomic_DNA"/>
</dbReference>
<evidence type="ECO:0000313" key="2">
    <source>
        <dbReference type="Proteomes" id="UP000829364"/>
    </source>
</evidence>
<dbReference type="AlphaFoldDB" id="A0A9Q8QFN9"/>
<name>A0A9Q8QFN9_9HYPO</name>
<keyword evidence="2" id="KW-1185">Reference proteome</keyword>
<dbReference type="KEGG" id="ptkz:JDV02_005066"/>